<reference evidence="1" key="1">
    <citation type="submission" date="2020-10" db="EMBL/GenBank/DDBJ databases">
        <authorList>
            <person name="Castelo-Branco R."/>
            <person name="Eusebio N."/>
            <person name="Adriana R."/>
            <person name="Vieira A."/>
            <person name="Brugerolle De Fraissinette N."/>
            <person name="Rezende De Castro R."/>
            <person name="Schneider M.P."/>
            <person name="Vasconcelos V."/>
            <person name="Leao P.N."/>
        </authorList>
    </citation>
    <scope>NUCLEOTIDE SEQUENCE</scope>
    <source>
        <strain evidence="1">LEGE 06105</strain>
    </source>
</reference>
<proteinExistence type="predicted"/>
<gene>
    <name evidence="1" type="ORF">IQ247_16130</name>
</gene>
<dbReference type="NCBIfam" id="NF045582">
    <property type="entry name" value="Npun_R2823_gen"/>
    <property type="match status" value="1"/>
</dbReference>
<evidence type="ECO:0000313" key="1">
    <source>
        <dbReference type="EMBL" id="MBE9214175.1"/>
    </source>
</evidence>
<dbReference type="SUPFAM" id="SSF53448">
    <property type="entry name" value="Nucleotide-diphospho-sugar transferases"/>
    <property type="match status" value="1"/>
</dbReference>
<dbReference type="InterPro" id="IPR029044">
    <property type="entry name" value="Nucleotide-diphossugar_trans"/>
</dbReference>
<accession>A0A8J7F5J0</accession>
<dbReference type="InterPro" id="IPR054619">
    <property type="entry name" value="Npun_R2821-like"/>
</dbReference>
<name>A0A8J7F5J0_9CYAN</name>
<dbReference type="Proteomes" id="UP000620559">
    <property type="component" value="Unassembled WGS sequence"/>
</dbReference>
<dbReference type="AlphaFoldDB" id="A0A8J7F5J0"/>
<evidence type="ECO:0000313" key="2">
    <source>
        <dbReference type="Proteomes" id="UP000620559"/>
    </source>
</evidence>
<dbReference type="EMBL" id="JADEWL010000052">
    <property type="protein sequence ID" value="MBE9214175.1"/>
    <property type="molecule type" value="Genomic_DNA"/>
</dbReference>
<protein>
    <submittedName>
        <fullName evidence="1">Methionine synthase</fullName>
    </submittedName>
</protein>
<organism evidence="1 2">
    <name type="scientific">Plectonema cf. radiosum LEGE 06105</name>
    <dbReference type="NCBI Taxonomy" id="945769"/>
    <lineage>
        <taxon>Bacteria</taxon>
        <taxon>Bacillati</taxon>
        <taxon>Cyanobacteriota</taxon>
        <taxon>Cyanophyceae</taxon>
        <taxon>Oscillatoriophycideae</taxon>
        <taxon>Oscillatoriales</taxon>
        <taxon>Microcoleaceae</taxon>
        <taxon>Plectonema</taxon>
    </lineage>
</organism>
<sequence length="350" mass="40501">MKAFGIYTLANDVVFDQLVALLNSIEANVGCDIPVCVIPFDNRLTRVKQEIDSRPNVTLFEDQSSIDRWEEFARQFANVHPEALQTQQLHPRWYAGKLHRKFVAFDGIFEQFVFFDADSLAMKPLTDVQEKLQTYDFIFDDWEHTKSQANAALNIPLIEATGIFTQTEIKSKLHCSSFFGSKRGIFNAQELDMLLKRITKDGEAVWVNGQAWWDDAFLFNYMTIRSNRTQFNFTLSPNAQDRCGNCANADPFVVIDNVLFNKEGVKPIHRIHYMGYPSIDFTRLSKGEDIDIPFKDIFLNYRFMKQPEQKPLLLKAPSFQTKVNRWFEKVTKKISKIANMKGKFTTSFPV</sequence>
<keyword evidence="2" id="KW-1185">Reference proteome</keyword>
<dbReference type="RefSeq" id="WP_193921696.1">
    <property type="nucleotide sequence ID" value="NZ_JADEWL010000052.1"/>
</dbReference>
<comment type="caution">
    <text evidence="1">The sequence shown here is derived from an EMBL/GenBank/DDBJ whole genome shotgun (WGS) entry which is preliminary data.</text>
</comment>